<evidence type="ECO:0008006" key="2">
    <source>
        <dbReference type="Google" id="ProtNLM"/>
    </source>
</evidence>
<dbReference type="AlphaFoldDB" id="A0A1X7V345"/>
<dbReference type="InParanoid" id="A0A1X7V345"/>
<dbReference type="Gene3D" id="2.40.50.140">
    <property type="entry name" value="Nucleic acid-binding proteins"/>
    <property type="match status" value="1"/>
</dbReference>
<dbReference type="EnsemblMetazoa" id="Aqu2.1.34675_001">
    <property type="protein sequence ID" value="Aqu2.1.34675_001"/>
    <property type="gene ID" value="Aqu2.1.34675"/>
</dbReference>
<protein>
    <recommendedName>
        <fullName evidence="2">Replication protein A OB domain-containing protein</fullName>
    </recommendedName>
</protein>
<dbReference type="InterPro" id="IPR012340">
    <property type="entry name" value="NA-bd_OB-fold"/>
</dbReference>
<name>A0A1X7V345_AMPQE</name>
<reference evidence="1" key="1">
    <citation type="submission" date="2017-05" db="UniProtKB">
        <authorList>
            <consortium name="EnsemblMetazoa"/>
        </authorList>
    </citation>
    <scope>IDENTIFICATION</scope>
</reference>
<proteinExistence type="predicted"/>
<accession>A0A1X7V345</accession>
<sequence length="183" mass="20020">MIRGLKHVSVSTALFEKMKKAQQDANAVGVFNCDVKRSALSTDELEIVLNHKSDIVSSSKKFKVDSTSQSNVSLSQLPVLAINQLVSTCFKVTKVQGPVQVTFKTKLLTKQVCTISDATGIALMVLWESEVCTLKEGISYDLGDIRVKQFNDIKYFSATINTTISATDDIEEVVSESLPPNPC</sequence>
<organism evidence="1">
    <name type="scientific">Amphimedon queenslandica</name>
    <name type="common">Sponge</name>
    <dbReference type="NCBI Taxonomy" id="400682"/>
    <lineage>
        <taxon>Eukaryota</taxon>
        <taxon>Metazoa</taxon>
        <taxon>Porifera</taxon>
        <taxon>Demospongiae</taxon>
        <taxon>Heteroscleromorpha</taxon>
        <taxon>Haplosclerida</taxon>
        <taxon>Niphatidae</taxon>
        <taxon>Amphimedon</taxon>
    </lineage>
</organism>
<dbReference type="SUPFAM" id="SSF50249">
    <property type="entry name" value="Nucleic acid-binding proteins"/>
    <property type="match status" value="1"/>
</dbReference>
<evidence type="ECO:0000313" key="1">
    <source>
        <dbReference type="EnsemblMetazoa" id="Aqu2.1.34675_001"/>
    </source>
</evidence>